<dbReference type="RefSeq" id="WP_069945671.1">
    <property type="nucleotide sequence ID" value="NZ_MIPW01000064.1"/>
</dbReference>
<feature type="transmembrane region" description="Helical" evidence="1">
    <location>
        <begin position="31"/>
        <end position="54"/>
    </location>
</feature>
<reference evidence="2 3" key="1">
    <citation type="submission" date="2016-09" db="EMBL/GenBank/DDBJ databases">
        <title>Draft Genome Sequence of four Alteromonas macleodii strains isolated from copper coupons and grown long-term at elevated copper levels.</title>
        <authorList>
            <person name="Cusick K."/>
            <person name="Dale J."/>
            <person name="Little B."/>
            <person name="Biffinger J."/>
        </authorList>
    </citation>
    <scope>NUCLEOTIDE SEQUENCE [LARGE SCALE GENOMIC DNA]</scope>
    <source>
        <strain evidence="2 3">KCP01</strain>
    </source>
</reference>
<sequence length="73" mass="8229">MNYELAEYLDSVSHVLFFVWCAYLINSLDAGIGITLTSILLIAIGLSLALQVVVERAGIRLFRWFAHDPMVEE</sequence>
<evidence type="ECO:0000313" key="3">
    <source>
        <dbReference type="Proteomes" id="UP000095392"/>
    </source>
</evidence>
<dbReference type="Proteomes" id="UP000095392">
    <property type="component" value="Unassembled WGS sequence"/>
</dbReference>
<keyword evidence="3" id="KW-1185">Reference proteome</keyword>
<dbReference type="AlphaFoldDB" id="A0AB36FLC8"/>
<keyword evidence="1" id="KW-1133">Transmembrane helix</keyword>
<comment type="caution">
    <text evidence="2">The sequence shown here is derived from an EMBL/GenBank/DDBJ whole genome shotgun (WGS) entry which is preliminary data.</text>
</comment>
<keyword evidence="1" id="KW-0472">Membrane</keyword>
<gene>
    <name evidence="2" type="ORF">BFV95_4495</name>
</gene>
<accession>A0AB36FLC8</accession>
<dbReference type="EMBL" id="MIPY01000053">
    <property type="protein sequence ID" value="OES25027.1"/>
    <property type="molecule type" value="Genomic_DNA"/>
</dbReference>
<protein>
    <submittedName>
        <fullName evidence="2">Uncharacterized protein</fullName>
    </submittedName>
</protein>
<evidence type="ECO:0000256" key="1">
    <source>
        <dbReference type="SAM" id="Phobius"/>
    </source>
</evidence>
<keyword evidence="1" id="KW-0812">Transmembrane</keyword>
<organism evidence="2 3">
    <name type="scientific">Alteromonas macleodii</name>
    <name type="common">Pseudoalteromonas macleodii</name>
    <dbReference type="NCBI Taxonomy" id="28108"/>
    <lineage>
        <taxon>Bacteria</taxon>
        <taxon>Pseudomonadati</taxon>
        <taxon>Pseudomonadota</taxon>
        <taxon>Gammaproteobacteria</taxon>
        <taxon>Alteromonadales</taxon>
        <taxon>Alteromonadaceae</taxon>
        <taxon>Alteromonas/Salinimonas group</taxon>
        <taxon>Alteromonas</taxon>
    </lineage>
</organism>
<evidence type="ECO:0000313" key="2">
    <source>
        <dbReference type="EMBL" id="OES25027.1"/>
    </source>
</evidence>
<proteinExistence type="predicted"/>
<name>A0AB36FLC8_ALTMA</name>